<dbReference type="InterPro" id="IPR002890">
    <property type="entry name" value="MG2"/>
</dbReference>
<dbReference type="Pfam" id="PF17973">
    <property type="entry name" value="bMG10"/>
    <property type="match status" value="1"/>
</dbReference>
<dbReference type="PIRSF" id="PIRSF038980">
    <property type="entry name" value="A2M_bac"/>
    <property type="match status" value="1"/>
</dbReference>
<evidence type="ECO:0000313" key="10">
    <source>
        <dbReference type="Proteomes" id="UP000251571"/>
    </source>
</evidence>
<dbReference type="InterPro" id="IPR041246">
    <property type="entry name" value="Bact_MG10"/>
</dbReference>
<dbReference type="SMART" id="SM01419">
    <property type="entry name" value="Thiol-ester_cl"/>
    <property type="match status" value="1"/>
</dbReference>
<dbReference type="Pfam" id="PF07678">
    <property type="entry name" value="TED_complement"/>
    <property type="match status" value="1"/>
</dbReference>
<dbReference type="InterPro" id="IPR008930">
    <property type="entry name" value="Terpenoid_cyclase/PrenylTrfase"/>
</dbReference>
<dbReference type="RefSeq" id="WP_245947684.1">
    <property type="nucleotide sequence ID" value="NZ_QGDJ01000018.1"/>
</dbReference>
<gene>
    <name evidence="7" type="ORF">BCF38_11837</name>
    <name evidence="8" type="ORF">SAMN05421539_11837</name>
</gene>
<dbReference type="GO" id="GO:0006508">
    <property type="term" value="P:proteolysis"/>
    <property type="evidence" value="ECO:0007669"/>
    <property type="project" value="InterPro"/>
</dbReference>
<dbReference type="SMART" id="SM01360">
    <property type="entry name" value="A2M"/>
    <property type="match status" value="1"/>
</dbReference>
<evidence type="ECO:0000313" key="8">
    <source>
        <dbReference type="EMBL" id="SSA51286.1"/>
    </source>
</evidence>
<reference evidence="8 10" key="1">
    <citation type="submission" date="2016-10" db="EMBL/GenBank/DDBJ databases">
        <authorList>
            <person name="Cai Z."/>
        </authorList>
    </citation>
    <scope>NUCLEOTIDE SEQUENCE [LARGE SCALE GENOMIC DNA]</scope>
    <source>
        <strain evidence="8 10">DSM 25227</strain>
    </source>
</reference>
<evidence type="ECO:0000256" key="2">
    <source>
        <dbReference type="ARBA" id="ARBA00022729"/>
    </source>
</evidence>
<dbReference type="Pfam" id="PF17972">
    <property type="entry name" value="bMG5"/>
    <property type="match status" value="1"/>
</dbReference>
<dbReference type="InterPro" id="IPR047565">
    <property type="entry name" value="Alpha-macroglob_thiol-ester_cl"/>
</dbReference>
<feature type="domain" description="Apple" evidence="6">
    <location>
        <begin position="29"/>
        <end position="106"/>
    </location>
</feature>
<dbReference type="GO" id="GO:0005615">
    <property type="term" value="C:extracellular space"/>
    <property type="evidence" value="ECO:0007669"/>
    <property type="project" value="InterPro"/>
</dbReference>
<feature type="chain" id="PRO_5033338341" description="Apple domain-containing protein" evidence="5">
    <location>
        <begin position="21"/>
        <end position="1810"/>
    </location>
</feature>
<evidence type="ECO:0000256" key="1">
    <source>
        <dbReference type="ARBA" id="ARBA00010556"/>
    </source>
</evidence>
<dbReference type="InterPro" id="IPR001599">
    <property type="entry name" value="Macroglobln_a2"/>
</dbReference>
<evidence type="ECO:0000256" key="4">
    <source>
        <dbReference type="ARBA" id="ARBA00023157"/>
    </source>
</evidence>
<keyword evidence="3" id="KW-0677">Repeat</keyword>
<dbReference type="Pfam" id="PF00024">
    <property type="entry name" value="PAN_1"/>
    <property type="match status" value="1"/>
</dbReference>
<dbReference type="Proteomes" id="UP000245839">
    <property type="component" value="Unassembled WGS sequence"/>
</dbReference>
<dbReference type="Gene3D" id="1.50.10.20">
    <property type="match status" value="1"/>
</dbReference>
<sequence>MNYLVRFALFTLSLTSAAFAQGDVPDDPLPERRLTVSRDTDFPGGDFQSLFDVSYDSCRAACLADLQCRALTYNHLANACFLKSVAAAPSPFVGASSAKVFIADPALVTLAGQRAEDLLFLGGDTLDAARGFARDIGEDFGTGGWTLEELVAAAGRARGANDHESAVLYTGAALTISDESALWTEFARLKLTGSDHGRDDVRDAISAAAAGYLRARSPGERVGSLLVLSEALEKIGRGRDMIPVLRLAQSIEARQDVGDALDVALGKYGFRLVDTQVDSDLASPRICATFSEDLRPGGMDYAPFVTIDRSGDPVVTSEGRQICVEGLEHGRRYSVAFRPGLAAASGETLIKPVKVVLYVRDRSPQLSFPGRGYILPATGQVAVPIVGVNAPEADLKLLRISDRNLVGAIRNDYFGRPLSAWQLSNFAKDLTEEVWTGSATLATALNRDVTTSLPLGEVVEGLTPGVYVLQASLPGEEPDWDTAAAMQWFVVSDIGLATYSGNDGLHVFARSLATAAPAAGVRVELVSRSNAILASAVSDAEGHVRFDPGLARGTGGFAPALVTAALGDDQSFLPLTDPEFDLSDRGVEGNPAAGPVDVFVATDRGVYRAGETIHVTVLARDGRAEALSGFPMSAVLVRPDGVEYSRTLAQSENAGGYVFALPVAGSAPRGTWRLDLFSDPEAPALASQRLLVEDFLPERIDFDLALPEGAIHTTDRPDLTIVARYLFGAPGADLAIEGEVKLSDVRTLEAFPGFVFGRHDRPVSQAFASIRTGARTDRDGRAVVPLTLPVLAEATGPLEAEVFVRLSEGSGRPVERSIKRAVTPDAPVIGIRSMFDGTLAENGSAGFRLIGLGPDLAPAPMNVRWVVNRVETRYQWYQIDGNWNWEPTTTRSRVAEGEAALSGGPAEFSVPVTWGEYELRVETVDGAYATSSVGFSAGWFASASAVDSPDTLELSLDATEYQPGDTARLRIVPRFEGKALITVLSDRLIAMKAVEVSEGENLIDLHVTDAWGAGAYVTASVIRPMDAPSGRQPARALGLAYAGVDPGAHRLAVAVEAAAVAEPRGPLPVAVKVKGVEPGEIAWVTIAAVDEGILGLTGFETPDPSAHYFGQRRLGVALRDVYGRLIDGSSGTAGQVRSGGDGIAQLSMESPPPTEELVASFSGPLTVGADGYARTAFDLPSFNGTVRLMAIAWSPTGVGQAETRVLVRDPVVVTASAPRFLAPGDTSRLLLDFAHTTGPTGANALEVTATGLTVGTVPEIVELAEQGRARVSVPLIAGPTGPATVEVMLRTPDGKALTKTLRIPVEANEPEVARTSRFTLEPGASFVLDAQVFAGLVSGTGTATLAIGPLAYLDGPGLLHALDTYPYGCTEQITSGAMPLLYLDEVAVAMGLVERDRLRDRVGQAITAVLQNQSSNGSFGLWYPSSGDFWLDAYVTDFLSRARAQGFEVPDSAFRAAIDNLRNQVAYAPDFDSGGADLAYALLVLAREGAAVIGDLRYYADQKAGAFSSPLALAQLGAALAAYGDPTRAEAMFARAARAVARDTAEQVGWRDDYGTHLRDAAGVLTLAAEAGSAAVDRDLLAAQVASPRETALSTQEMVWSLLAAHALIGASGSDSVTRDGQPLATPVVRIAADDISTPQTIANGSAQETTLTLTTYGIPETPEPAGGEGYRIERAYYTLDGTPVSPDGVAVGTRLVTVLTVSPVVEGGARLMVDDPLPAGFEIDNPNLLRAGDIGAFDWLDTVGTDSSAFLDDRFLAAVNTRSTDAFQLAYMVRAVSPGTFHQPAASVVDMYRPRFRARTDSGTVTVTE</sequence>
<dbReference type="PANTHER" id="PTHR40094:SF1">
    <property type="entry name" value="UBIQUITIN DOMAIN-CONTAINING PROTEIN"/>
    <property type="match status" value="1"/>
</dbReference>
<dbReference type="InterPro" id="IPR003609">
    <property type="entry name" value="Pan_app"/>
</dbReference>
<feature type="signal peptide" evidence="5">
    <location>
        <begin position="1"/>
        <end position="20"/>
    </location>
</feature>
<dbReference type="Pfam" id="PF17962">
    <property type="entry name" value="bMG6"/>
    <property type="match status" value="1"/>
</dbReference>
<dbReference type="SUPFAM" id="SSF48239">
    <property type="entry name" value="Terpenoid cyclases/Protein prenyltransferases"/>
    <property type="match status" value="1"/>
</dbReference>
<dbReference type="PROSITE" id="PS50948">
    <property type="entry name" value="PAN"/>
    <property type="match status" value="1"/>
</dbReference>
<evidence type="ECO:0000313" key="9">
    <source>
        <dbReference type="Proteomes" id="UP000245839"/>
    </source>
</evidence>
<dbReference type="Gene3D" id="2.60.40.1930">
    <property type="match status" value="1"/>
</dbReference>
<dbReference type="InterPro" id="IPR026284">
    <property type="entry name" value="A2MG_proteobact"/>
</dbReference>
<dbReference type="InterPro" id="IPR041203">
    <property type="entry name" value="Bact_A2M_MG5"/>
</dbReference>
<dbReference type="EMBL" id="UETC01000018">
    <property type="protein sequence ID" value="SSA51286.1"/>
    <property type="molecule type" value="Genomic_DNA"/>
</dbReference>
<dbReference type="InterPro" id="IPR000177">
    <property type="entry name" value="Apple"/>
</dbReference>
<organism evidence="8 10">
    <name type="scientific">Jannaschia seohaensis</name>
    <dbReference type="NCBI Taxonomy" id="475081"/>
    <lineage>
        <taxon>Bacteria</taxon>
        <taxon>Pseudomonadati</taxon>
        <taxon>Pseudomonadota</taxon>
        <taxon>Alphaproteobacteria</taxon>
        <taxon>Rhodobacterales</taxon>
        <taxon>Roseobacteraceae</taxon>
        <taxon>Jannaschia</taxon>
    </lineage>
</organism>
<dbReference type="InterPro" id="IPR011626">
    <property type="entry name" value="Alpha-macroglobulin_TED"/>
</dbReference>
<dbReference type="Pfam" id="PF00207">
    <property type="entry name" value="A2M"/>
    <property type="match status" value="1"/>
</dbReference>
<evidence type="ECO:0000259" key="6">
    <source>
        <dbReference type="PROSITE" id="PS50948"/>
    </source>
</evidence>
<dbReference type="Pfam" id="PF01835">
    <property type="entry name" value="MG2"/>
    <property type="match status" value="1"/>
</dbReference>
<dbReference type="InterPro" id="IPR051802">
    <property type="entry name" value="YfhM-like"/>
</dbReference>
<evidence type="ECO:0000256" key="3">
    <source>
        <dbReference type="ARBA" id="ARBA00022737"/>
    </source>
</evidence>
<keyword evidence="4" id="KW-1015">Disulfide bond</keyword>
<dbReference type="CDD" id="cd01100">
    <property type="entry name" value="APPLE_Factor_XI_like"/>
    <property type="match status" value="1"/>
</dbReference>
<reference evidence="7 9" key="2">
    <citation type="submission" date="2018-03" db="EMBL/GenBank/DDBJ databases">
        <title>Genomic Encyclopedia of Archaeal and Bacterial Type Strains, Phase II (KMG-II): from individual species to whole genera.</title>
        <authorList>
            <person name="Goeker M."/>
        </authorList>
    </citation>
    <scope>NUCLEOTIDE SEQUENCE [LARGE SCALE GENOMIC DNA]</scope>
    <source>
        <strain evidence="7 9">DSM 25227</strain>
    </source>
</reference>
<dbReference type="SUPFAM" id="SSF57414">
    <property type="entry name" value="Hairpin loop containing domain-like"/>
    <property type="match status" value="1"/>
</dbReference>
<dbReference type="GO" id="GO:0004866">
    <property type="term" value="F:endopeptidase inhibitor activity"/>
    <property type="evidence" value="ECO:0007669"/>
    <property type="project" value="InterPro"/>
</dbReference>
<evidence type="ECO:0000313" key="7">
    <source>
        <dbReference type="EMBL" id="PWJ11770.1"/>
    </source>
</evidence>
<dbReference type="InterPro" id="IPR049120">
    <property type="entry name" value="A2M_bMG2"/>
</dbReference>
<dbReference type="InterPro" id="IPR011625">
    <property type="entry name" value="A2M_N_BRD"/>
</dbReference>
<dbReference type="SMART" id="SM01359">
    <property type="entry name" value="A2M_N_2"/>
    <property type="match status" value="1"/>
</dbReference>
<dbReference type="Pfam" id="PF11974">
    <property type="entry name" value="bMG3"/>
    <property type="match status" value="1"/>
</dbReference>
<dbReference type="CDD" id="cd02891">
    <property type="entry name" value="A2M_like"/>
    <property type="match status" value="1"/>
</dbReference>
<comment type="similarity">
    <text evidence="1">Belongs to the protease inhibitor I39 (alpha-2-macroglobulin) family. Bacterial alpha-2-macroglobulin subfamily.</text>
</comment>
<keyword evidence="2 5" id="KW-0732">Signal</keyword>
<dbReference type="Pfam" id="PF07703">
    <property type="entry name" value="A2M_BRD"/>
    <property type="match status" value="1"/>
</dbReference>
<proteinExistence type="inferred from homology"/>
<dbReference type="InterPro" id="IPR021868">
    <property type="entry name" value="Alpha_2_Macroglob_MG3"/>
</dbReference>
<dbReference type="InterPro" id="IPR041462">
    <property type="entry name" value="Bact_A2M_MG6"/>
</dbReference>
<dbReference type="Proteomes" id="UP000251571">
    <property type="component" value="Unassembled WGS sequence"/>
</dbReference>
<protein>
    <recommendedName>
        <fullName evidence="6">Apple domain-containing protein</fullName>
    </recommendedName>
</protein>
<keyword evidence="9" id="KW-1185">Reference proteome</keyword>
<dbReference type="Gene3D" id="3.50.4.10">
    <property type="entry name" value="Hepatocyte Growth Factor"/>
    <property type="match status" value="1"/>
</dbReference>
<accession>A0A2Y9B448</accession>
<dbReference type="PANTHER" id="PTHR40094">
    <property type="entry name" value="ALPHA-2-MACROGLOBULIN HOMOLOG"/>
    <property type="match status" value="1"/>
</dbReference>
<evidence type="ECO:0000256" key="5">
    <source>
        <dbReference type="SAM" id="SignalP"/>
    </source>
</evidence>
<name>A0A2Y9B448_9RHOB</name>
<dbReference type="Pfam" id="PF21142">
    <property type="entry name" value="A2M_bMG2"/>
    <property type="match status" value="1"/>
</dbReference>
<dbReference type="EMBL" id="QGDJ01000018">
    <property type="protein sequence ID" value="PWJ11770.1"/>
    <property type="molecule type" value="Genomic_DNA"/>
</dbReference>